<proteinExistence type="predicted"/>
<reference evidence="1" key="2">
    <citation type="submission" date="2014-07" db="EMBL/GenBank/DDBJ databases">
        <authorList>
            <person name="Hull J."/>
        </authorList>
    </citation>
    <scope>NUCLEOTIDE SEQUENCE</scope>
</reference>
<gene>
    <name evidence="1" type="ORF">CM83_101994</name>
</gene>
<reference evidence="1" key="1">
    <citation type="journal article" date="2014" name="PLoS ONE">
        <title>Transcriptome-Based Identification of ABC Transporters in the Western Tarnished Plant Bug Lygus hesperus.</title>
        <authorList>
            <person name="Hull J.J."/>
            <person name="Chaney K."/>
            <person name="Geib S.M."/>
            <person name="Fabrick J.A."/>
            <person name="Brent C.S."/>
            <person name="Walsh D."/>
            <person name="Lavine L.C."/>
        </authorList>
    </citation>
    <scope>NUCLEOTIDE SEQUENCE</scope>
</reference>
<sequence length="100" mass="11846">NIGDVSIRYLVFWHQRRDNMVLHHHEHHHRRAHHHGSLLLGTREMQEKKRVFGGHLTAACATPQWPTERVLHQRVKTQLQTSLFSTFSFYYLPTPSETNV</sequence>
<protein>
    <submittedName>
        <fullName evidence="1">Uncharacterized protein</fullName>
    </submittedName>
</protein>
<dbReference type="AlphaFoldDB" id="A0A0A9YKN2"/>
<accession>A0A0A9YKN2</accession>
<evidence type="ECO:0000313" key="1">
    <source>
        <dbReference type="EMBL" id="JAG32181.1"/>
    </source>
</evidence>
<dbReference type="EMBL" id="GBHO01011423">
    <property type="protein sequence ID" value="JAG32181.1"/>
    <property type="molecule type" value="Transcribed_RNA"/>
</dbReference>
<name>A0A0A9YKN2_LYGHE</name>
<feature type="non-terminal residue" evidence="1">
    <location>
        <position position="1"/>
    </location>
</feature>
<organism evidence="1">
    <name type="scientific">Lygus hesperus</name>
    <name type="common">Western plant bug</name>
    <dbReference type="NCBI Taxonomy" id="30085"/>
    <lineage>
        <taxon>Eukaryota</taxon>
        <taxon>Metazoa</taxon>
        <taxon>Ecdysozoa</taxon>
        <taxon>Arthropoda</taxon>
        <taxon>Hexapoda</taxon>
        <taxon>Insecta</taxon>
        <taxon>Pterygota</taxon>
        <taxon>Neoptera</taxon>
        <taxon>Paraneoptera</taxon>
        <taxon>Hemiptera</taxon>
        <taxon>Heteroptera</taxon>
        <taxon>Panheteroptera</taxon>
        <taxon>Cimicomorpha</taxon>
        <taxon>Miridae</taxon>
        <taxon>Mirini</taxon>
        <taxon>Lygus</taxon>
    </lineage>
</organism>